<dbReference type="Pfam" id="PF04471">
    <property type="entry name" value="Mrr_cat"/>
    <property type="match status" value="1"/>
</dbReference>
<reference evidence="3 4" key="1">
    <citation type="submission" date="2017-02" db="EMBL/GenBank/DDBJ databases">
        <authorList>
            <person name="Peterson S.W."/>
        </authorList>
    </citation>
    <scope>NUCLEOTIDE SEQUENCE [LARGE SCALE GENOMIC DNA]</scope>
    <source>
        <strain evidence="3 4">M1</strain>
    </source>
</reference>
<dbReference type="InterPro" id="IPR007560">
    <property type="entry name" value="Restrct_endonuc_IV_Mrr"/>
</dbReference>
<evidence type="ECO:0000259" key="1">
    <source>
        <dbReference type="Pfam" id="PF04471"/>
    </source>
</evidence>
<dbReference type="STRING" id="36842.SAMN02194393_02175"/>
<organism evidence="3 4">
    <name type="scientific">Maledivibacter halophilus</name>
    <dbReference type="NCBI Taxonomy" id="36842"/>
    <lineage>
        <taxon>Bacteria</taxon>
        <taxon>Bacillati</taxon>
        <taxon>Bacillota</taxon>
        <taxon>Clostridia</taxon>
        <taxon>Peptostreptococcales</taxon>
        <taxon>Caminicellaceae</taxon>
        <taxon>Maledivibacter</taxon>
    </lineage>
</organism>
<dbReference type="GO" id="GO:0009307">
    <property type="term" value="P:DNA restriction-modification system"/>
    <property type="evidence" value="ECO:0007669"/>
    <property type="project" value="InterPro"/>
</dbReference>
<dbReference type="AlphaFoldDB" id="A0A1T5KYH8"/>
<dbReference type="Proteomes" id="UP000190285">
    <property type="component" value="Unassembled WGS sequence"/>
</dbReference>
<dbReference type="PANTHER" id="PTHR30015">
    <property type="entry name" value="MRR RESTRICTION SYSTEM PROTEIN"/>
    <property type="match status" value="1"/>
</dbReference>
<dbReference type="OrthoDB" id="9803736at2"/>
<name>A0A1T5KYH8_9FIRM</name>
<accession>A0A1T5KYH8</accession>
<evidence type="ECO:0000259" key="2">
    <source>
        <dbReference type="Pfam" id="PF14338"/>
    </source>
</evidence>
<dbReference type="InterPro" id="IPR011856">
    <property type="entry name" value="tRNA_endonuc-like_dom_sf"/>
</dbReference>
<protein>
    <submittedName>
        <fullName evidence="3">Restriction system protein</fullName>
    </submittedName>
</protein>
<dbReference type="PANTHER" id="PTHR30015:SF7">
    <property type="entry name" value="TYPE IV METHYL-DIRECTED RESTRICTION ENZYME ECOKMRR"/>
    <property type="match status" value="1"/>
</dbReference>
<dbReference type="SUPFAM" id="SSF52980">
    <property type="entry name" value="Restriction endonuclease-like"/>
    <property type="match status" value="1"/>
</dbReference>
<sequence>MSIPDYKTLMLPLLKFANDKKEHSLRDAINYLADKFELTEDEKNKLLPSGKQAIFNNRVGWARTYLKKAGLIEYIKRGIFKITDRGLEVLSENPKKLTNAYLKKFPEFKNFKEKSSSKKDDVQISSDTNIEETPEERLENAYHIIRDELSQSLISQVMDCSPSFFEKLVVDLLLKMGYGGSRQDAGKAIGQTNDGGIDGIIKEDRLGLDIIYIQAKRWSNSVGRPEIQKFVGALAGQKAKKGVFITTSGFTKGAKDYVSTIANKIILINGKQLAQFMIDFNIGVSIENTYEIKKIDTDYFVDE</sequence>
<evidence type="ECO:0000313" key="4">
    <source>
        <dbReference type="Proteomes" id="UP000190285"/>
    </source>
</evidence>
<evidence type="ECO:0000313" key="3">
    <source>
        <dbReference type="EMBL" id="SKC68703.1"/>
    </source>
</evidence>
<dbReference type="EMBL" id="FUZT01000005">
    <property type="protein sequence ID" value="SKC68703.1"/>
    <property type="molecule type" value="Genomic_DNA"/>
</dbReference>
<feature type="domain" description="Restriction endonuclease type IV Mrr" evidence="1">
    <location>
        <begin position="159"/>
        <end position="277"/>
    </location>
</feature>
<dbReference type="InterPro" id="IPR011335">
    <property type="entry name" value="Restrct_endonuc-II-like"/>
</dbReference>
<dbReference type="GO" id="GO:0003677">
    <property type="term" value="F:DNA binding"/>
    <property type="evidence" value="ECO:0007669"/>
    <property type="project" value="InterPro"/>
</dbReference>
<proteinExistence type="predicted"/>
<dbReference type="InterPro" id="IPR052906">
    <property type="entry name" value="Type_IV_Methyl-Rstrct_Enzyme"/>
</dbReference>
<gene>
    <name evidence="3" type="ORF">SAMN02194393_02175</name>
</gene>
<dbReference type="Gene3D" id="3.40.1350.10">
    <property type="match status" value="1"/>
</dbReference>
<keyword evidence="4" id="KW-1185">Reference proteome</keyword>
<dbReference type="InterPro" id="IPR025745">
    <property type="entry name" value="Mrr-like_N_dom"/>
</dbReference>
<dbReference type="GO" id="GO:0015666">
    <property type="term" value="F:restriction endodeoxyribonuclease activity"/>
    <property type="evidence" value="ECO:0007669"/>
    <property type="project" value="TreeGrafter"/>
</dbReference>
<dbReference type="Pfam" id="PF14338">
    <property type="entry name" value="Mrr_N"/>
    <property type="match status" value="1"/>
</dbReference>
<feature type="domain" description="Restriction system protein Mrr-like N-terminal" evidence="2">
    <location>
        <begin position="6"/>
        <end position="91"/>
    </location>
</feature>